<evidence type="ECO:0000259" key="2">
    <source>
        <dbReference type="Pfam" id="PF13581"/>
    </source>
</evidence>
<dbReference type="Proteomes" id="UP001501570">
    <property type="component" value="Unassembled WGS sequence"/>
</dbReference>
<dbReference type="Pfam" id="PF13581">
    <property type="entry name" value="HATPase_c_2"/>
    <property type="match status" value="1"/>
</dbReference>
<accession>A0ABP9SGX5</accession>
<evidence type="ECO:0000313" key="4">
    <source>
        <dbReference type="EMBL" id="GAA5194898.1"/>
    </source>
</evidence>
<dbReference type="SUPFAM" id="SSF55874">
    <property type="entry name" value="ATPase domain of HSP90 chaperone/DNA topoisomerase II/histidine kinase"/>
    <property type="match status" value="1"/>
</dbReference>
<evidence type="ECO:0000313" key="5">
    <source>
        <dbReference type="Proteomes" id="UP001501570"/>
    </source>
</evidence>
<dbReference type="RefSeq" id="WP_345635320.1">
    <property type="nucleotide sequence ID" value="NZ_BAABJQ010000022.1"/>
</dbReference>
<feature type="domain" description="MEDS" evidence="3">
    <location>
        <begin position="21"/>
        <end position="164"/>
    </location>
</feature>
<dbReference type="InterPro" id="IPR036890">
    <property type="entry name" value="HATPase_C_sf"/>
</dbReference>
<dbReference type="EMBL" id="BAABJQ010000022">
    <property type="protein sequence ID" value="GAA5194898.1"/>
    <property type="molecule type" value="Genomic_DNA"/>
</dbReference>
<evidence type="ECO:0000256" key="1">
    <source>
        <dbReference type="ARBA" id="ARBA00022527"/>
    </source>
</evidence>
<dbReference type="NCBIfam" id="NF041045">
    <property type="entry name" value="RsbA_anti_sig"/>
    <property type="match status" value="1"/>
</dbReference>
<dbReference type="CDD" id="cd16936">
    <property type="entry name" value="HATPase_RsbW-like"/>
    <property type="match status" value="1"/>
</dbReference>
<dbReference type="PANTHER" id="PTHR35526">
    <property type="entry name" value="ANTI-SIGMA-F FACTOR RSBW-RELATED"/>
    <property type="match status" value="1"/>
</dbReference>
<gene>
    <name evidence="4" type="ORF">GCM10023322_60390</name>
</gene>
<evidence type="ECO:0000259" key="3">
    <source>
        <dbReference type="Pfam" id="PF14417"/>
    </source>
</evidence>
<name>A0ABP9SGX5_9ACTN</name>
<reference evidence="5" key="1">
    <citation type="journal article" date="2019" name="Int. J. Syst. Evol. Microbiol.">
        <title>The Global Catalogue of Microorganisms (GCM) 10K type strain sequencing project: providing services to taxonomists for standard genome sequencing and annotation.</title>
        <authorList>
            <consortium name="The Broad Institute Genomics Platform"/>
            <consortium name="The Broad Institute Genome Sequencing Center for Infectious Disease"/>
            <person name="Wu L."/>
            <person name="Ma J."/>
        </authorList>
    </citation>
    <scope>NUCLEOTIDE SEQUENCE [LARGE SCALE GENOMIC DNA]</scope>
    <source>
        <strain evidence="5">JCM 18304</strain>
    </source>
</reference>
<organism evidence="4 5">
    <name type="scientific">Rugosimonospora acidiphila</name>
    <dbReference type="NCBI Taxonomy" id="556531"/>
    <lineage>
        <taxon>Bacteria</taxon>
        <taxon>Bacillati</taxon>
        <taxon>Actinomycetota</taxon>
        <taxon>Actinomycetes</taxon>
        <taxon>Micromonosporales</taxon>
        <taxon>Micromonosporaceae</taxon>
        <taxon>Rugosimonospora</taxon>
    </lineage>
</organism>
<proteinExistence type="predicted"/>
<keyword evidence="4" id="KW-0808">Transferase</keyword>
<dbReference type="Pfam" id="PF14417">
    <property type="entry name" value="MEDS"/>
    <property type="match status" value="1"/>
</dbReference>
<feature type="domain" description="Histidine kinase/HSP90-like ATPase" evidence="2">
    <location>
        <begin position="208"/>
        <end position="315"/>
    </location>
</feature>
<protein>
    <submittedName>
        <fullName evidence="4">Sensor histidine kinase</fullName>
    </submittedName>
</protein>
<dbReference type="GO" id="GO:0016301">
    <property type="term" value="F:kinase activity"/>
    <property type="evidence" value="ECO:0007669"/>
    <property type="project" value="UniProtKB-KW"/>
</dbReference>
<keyword evidence="5" id="KW-1185">Reference proteome</keyword>
<dbReference type="PANTHER" id="PTHR35526:SF3">
    <property type="entry name" value="ANTI-SIGMA-F FACTOR RSBW"/>
    <property type="match status" value="1"/>
</dbReference>
<dbReference type="InterPro" id="IPR050267">
    <property type="entry name" value="Anti-sigma-factor_SerPK"/>
</dbReference>
<dbReference type="InterPro" id="IPR025847">
    <property type="entry name" value="MEDS_domain"/>
</dbReference>
<comment type="caution">
    <text evidence="4">The sequence shown here is derived from an EMBL/GenBank/DDBJ whole genome shotgun (WGS) entry which is preliminary data.</text>
</comment>
<keyword evidence="1" id="KW-0723">Serine/threonine-protein kinase</keyword>
<sequence>MKADTEREEHHQVGGRAGLAHEALLYRDAADLLATIVPFVRDGLAADEPVLLVMPGPNLELLGAALGDAAELVRFLDMTEAGRNPGRIIPWVLHAFIQERTGRRVRIVGEPVFVGRSAEEYPACAQHEALINDALAGHAAAILCSYDASRLDARVLADTWRTHPVVSAQDGRRTSGDYRPDDVLGAYNQPLPEVPAGAEVLDFDGTGLGALRDAVAGYARRAGLTERRVVDLQLAVNELVTNAVMHGAGSGTLWIWTEPDAVTCEVRDRGRAVVPLAGRVPPGPGSVRGRGLVLVNYVSDLVRIYTRPEGTAIRLWMRF</sequence>
<dbReference type="InterPro" id="IPR047718">
    <property type="entry name" value="RsbA-like_anti_sig"/>
</dbReference>
<dbReference type="Gene3D" id="3.30.565.10">
    <property type="entry name" value="Histidine kinase-like ATPase, C-terminal domain"/>
    <property type="match status" value="1"/>
</dbReference>
<keyword evidence="4" id="KW-0418">Kinase</keyword>
<dbReference type="InterPro" id="IPR003594">
    <property type="entry name" value="HATPase_dom"/>
</dbReference>